<keyword evidence="3 5" id="KW-1133">Transmembrane helix</keyword>
<dbReference type="PANTHER" id="PTHR32322">
    <property type="entry name" value="INNER MEMBRANE TRANSPORTER"/>
    <property type="match status" value="1"/>
</dbReference>
<feature type="transmembrane region" description="Helical" evidence="5">
    <location>
        <begin position="246"/>
        <end position="266"/>
    </location>
</feature>
<protein>
    <submittedName>
        <fullName evidence="7">EamA family transporter</fullName>
    </submittedName>
</protein>
<sequence length="306" mass="31621">MSGEDWSLLIALSIIWGGAFFFVEIAVRELPVFTIVALRVGLAALALLAVMRVLGIAFPARPTVLLAFLGMGVLNNALPFSLFVWSQTHIASGLAAILNATTPLFGVIVANALTSDEKLTANKLAGVVAGFLGVVVLIGPAAILSPGSDTLAEIACLGAALCYAFAGVFGRRFKRMGISPLATAAGQVSASSLILLPAALLIDRPWTLAMPGAATIGAVLGIALLCTALAYILFFRVLASAGATNIMLVTFLIPVSAILLGILFLGEVLLPQHIAGMVLIGLGLAAIDGRAWRTIATKRGARRRPA</sequence>
<feature type="domain" description="EamA" evidence="6">
    <location>
        <begin position="152"/>
        <end position="286"/>
    </location>
</feature>
<evidence type="ECO:0000256" key="2">
    <source>
        <dbReference type="ARBA" id="ARBA00022692"/>
    </source>
</evidence>
<accession>A0A6N9T056</accession>
<dbReference type="AlphaFoldDB" id="A0A6N9T056"/>
<feature type="domain" description="EamA" evidence="6">
    <location>
        <begin position="8"/>
        <end position="138"/>
    </location>
</feature>
<dbReference type="InterPro" id="IPR037185">
    <property type="entry name" value="EmrE-like"/>
</dbReference>
<name>A0A6N9T056_9HYPH</name>
<comment type="subcellular location">
    <subcellularLocation>
        <location evidence="1">Membrane</location>
        <topology evidence="1">Multi-pass membrane protein</topology>
    </subcellularLocation>
</comment>
<proteinExistence type="predicted"/>
<evidence type="ECO:0000256" key="1">
    <source>
        <dbReference type="ARBA" id="ARBA00004141"/>
    </source>
</evidence>
<feature type="transmembrane region" description="Helical" evidence="5">
    <location>
        <begin position="90"/>
        <end position="112"/>
    </location>
</feature>
<keyword evidence="2 5" id="KW-0812">Transmembrane</keyword>
<feature type="transmembrane region" description="Helical" evidence="5">
    <location>
        <begin position="272"/>
        <end position="292"/>
    </location>
</feature>
<feature type="transmembrane region" description="Helical" evidence="5">
    <location>
        <begin position="124"/>
        <end position="144"/>
    </location>
</feature>
<dbReference type="RefSeq" id="WP_163463042.1">
    <property type="nucleotide sequence ID" value="NZ_JAAAMG010000006.1"/>
</dbReference>
<gene>
    <name evidence="7" type="ORF">GTK09_09625</name>
</gene>
<comment type="caution">
    <text evidence="7">The sequence shown here is derived from an EMBL/GenBank/DDBJ whole genome shotgun (WGS) entry which is preliminary data.</text>
</comment>
<feature type="transmembrane region" description="Helical" evidence="5">
    <location>
        <begin position="32"/>
        <end position="51"/>
    </location>
</feature>
<dbReference type="InterPro" id="IPR050638">
    <property type="entry name" value="AA-Vitamin_Transporters"/>
</dbReference>
<evidence type="ECO:0000313" key="7">
    <source>
        <dbReference type="EMBL" id="NDW04687.1"/>
    </source>
</evidence>
<reference evidence="7 8" key="1">
    <citation type="submission" date="2020-01" db="EMBL/GenBank/DDBJ databases">
        <title>Jiella pacifica sp. nov.</title>
        <authorList>
            <person name="Xue Z."/>
            <person name="Zhu S."/>
            <person name="Chen J."/>
            <person name="Yang J."/>
        </authorList>
    </citation>
    <scope>NUCLEOTIDE SEQUENCE [LARGE SCALE GENOMIC DNA]</scope>
    <source>
        <strain evidence="7 8">40Bstr34</strain>
    </source>
</reference>
<feature type="transmembrane region" description="Helical" evidence="5">
    <location>
        <begin position="7"/>
        <end position="26"/>
    </location>
</feature>
<feature type="transmembrane region" description="Helical" evidence="5">
    <location>
        <begin position="63"/>
        <end position="84"/>
    </location>
</feature>
<evidence type="ECO:0000259" key="6">
    <source>
        <dbReference type="Pfam" id="PF00892"/>
    </source>
</evidence>
<feature type="transmembrane region" description="Helical" evidence="5">
    <location>
        <begin position="208"/>
        <end position="234"/>
    </location>
</feature>
<dbReference type="PANTHER" id="PTHR32322:SF9">
    <property type="entry name" value="AMINO-ACID METABOLITE EFFLUX PUMP-RELATED"/>
    <property type="match status" value="1"/>
</dbReference>
<dbReference type="EMBL" id="JAAAMG010000006">
    <property type="protein sequence ID" value="NDW04687.1"/>
    <property type="molecule type" value="Genomic_DNA"/>
</dbReference>
<evidence type="ECO:0000256" key="4">
    <source>
        <dbReference type="ARBA" id="ARBA00023136"/>
    </source>
</evidence>
<feature type="transmembrane region" description="Helical" evidence="5">
    <location>
        <begin position="150"/>
        <end position="169"/>
    </location>
</feature>
<keyword evidence="8" id="KW-1185">Reference proteome</keyword>
<dbReference type="InterPro" id="IPR000620">
    <property type="entry name" value="EamA_dom"/>
</dbReference>
<keyword evidence="4 5" id="KW-0472">Membrane</keyword>
<evidence type="ECO:0000313" key="8">
    <source>
        <dbReference type="Proteomes" id="UP000469011"/>
    </source>
</evidence>
<evidence type="ECO:0000256" key="3">
    <source>
        <dbReference type="ARBA" id="ARBA00022989"/>
    </source>
</evidence>
<dbReference type="SUPFAM" id="SSF103481">
    <property type="entry name" value="Multidrug resistance efflux transporter EmrE"/>
    <property type="match status" value="2"/>
</dbReference>
<dbReference type="GO" id="GO:0016020">
    <property type="term" value="C:membrane"/>
    <property type="evidence" value="ECO:0007669"/>
    <property type="project" value="UniProtKB-SubCell"/>
</dbReference>
<dbReference type="Proteomes" id="UP000469011">
    <property type="component" value="Unassembled WGS sequence"/>
</dbReference>
<dbReference type="Pfam" id="PF00892">
    <property type="entry name" value="EamA"/>
    <property type="match status" value="2"/>
</dbReference>
<feature type="transmembrane region" description="Helical" evidence="5">
    <location>
        <begin position="181"/>
        <end position="202"/>
    </location>
</feature>
<organism evidence="7 8">
    <name type="scientific">Jiella pacifica</name>
    <dbReference type="NCBI Taxonomy" id="2696469"/>
    <lineage>
        <taxon>Bacteria</taxon>
        <taxon>Pseudomonadati</taxon>
        <taxon>Pseudomonadota</taxon>
        <taxon>Alphaproteobacteria</taxon>
        <taxon>Hyphomicrobiales</taxon>
        <taxon>Aurantimonadaceae</taxon>
        <taxon>Jiella</taxon>
    </lineage>
</organism>
<evidence type="ECO:0000256" key="5">
    <source>
        <dbReference type="SAM" id="Phobius"/>
    </source>
</evidence>